<protein>
    <submittedName>
        <fullName evidence="2">Uncharacterized protein</fullName>
    </submittedName>
</protein>
<dbReference type="AlphaFoldDB" id="A0A401VU36"/>
<reference evidence="2 3" key="1">
    <citation type="submission" date="2018-11" db="EMBL/GenBank/DDBJ databases">
        <title>Whole genome sequence of Streptomyces paromomycinus NBRC 15454(T).</title>
        <authorList>
            <person name="Komaki H."/>
            <person name="Tamura T."/>
        </authorList>
    </citation>
    <scope>NUCLEOTIDE SEQUENCE [LARGE SCALE GENOMIC DNA]</scope>
    <source>
        <strain evidence="2 3">NBRC 15454</strain>
    </source>
</reference>
<organism evidence="2 3">
    <name type="scientific">Streptomyces paromomycinus</name>
    <name type="common">Streptomyces rimosus subsp. paromomycinus</name>
    <dbReference type="NCBI Taxonomy" id="92743"/>
    <lineage>
        <taxon>Bacteria</taxon>
        <taxon>Bacillati</taxon>
        <taxon>Actinomycetota</taxon>
        <taxon>Actinomycetes</taxon>
        <taxon>Kitasatosporales</taxon>
        <taxon>Streptomycetaceae</taxon>
        <taxon>Streptomyces</taxon>
    </lineage>
</organism>
<evidence type="ECO:0000313" key="3">
    <source>
        <dbReference type="Proteomes" id="UP000286746"/>
    </source>
</evidence>
<evidence type="ECO:0000256" key="1">
    <source>
        <dbReference type="SAM" id="MobiDB-lite"/>
    </source>
</evidence>
<dbReference type="Proteomes" id="UP000286746">
    <property type="component" value="Unassembled WGS sequence"/>
</dbReference>
<name>A0A401VU36_STREY</name>
<keyword evidence="3" id="KW-1185">Reference proteome</keyword>
<evidence type="ECO:0000313" key="2">
    <source>
        <dbReference type="EMBL" id="GCD40595.1"/>
    </source>
</evidence>
<feature type="region of interest" description="Disordered" evidence="1">
    <location>
        <begin position="251"/>
        <end position="315"/>
    </location>
</feature>
<gene>
    <name evidence="2" type="ORF">GKJPGBOP_00248</name>
</gene>
<accession>A0A401VU36</accession>
<feature type="compositionally biased region" description="Low complexity" evidence="1">
    <location>
        <begin position="278"/>
        <end position="290"/>
    </location>
</feature>
<dbReference type="RefSeq" id="WP_125050981.1">
    <property type="nucleotide sequence ID" value="NZ_BHZD01000001.1"/>
</dbReference>
<feature type="compositionally biased region" description="Basic and acidic residues" evidence="1">
    <location>
        <begin position="301"/>
        <end position="315"/>
    </location>
</feature>
<dbReference type="EMBL" id="BHZD01000001">
    <property type="protein sequence ID" value="GCD40595.1"/>
    <property type="molecule type" value="Genomic_DNA"/>
</dbReference>
<sequence length="315" mass="34046">MSEGYLGAAFQSARTQLELTLDDQPATEQATHAIRAALTRLARDAETHPELGASERRQTAAAVELVRAAIVGTLAAVRAPALPQPRPSPPRRSPLHLLLNGFGSDEEDRHREREHEEELLRVRRPVVHTASLLEQLHAALESADRLLTEAEPPPPEKVPVAWHEDGELVNLLRDLMAAHSENDGELALRRIAGLRRELPLRHDIDVIDFDGTNEWMFTLGRQPDGPAGGDFRTVQPALVLKDGRVLRRGEATTPVAAPPGPPAQAVAGDDVPQPGPGEAQSAQAPSAPHAESTDEQAPAADQDRKNNGGKEHHDG</sequence>
<comment type="caution">
    <text evidence="2">The sequence shown here is derived from an EMBL/GenBank/DDBJ whole genome shotgun (WGS) entry which is preliminary data.</text>
</comment>
<proteinExistence type="predicted"/>